<protein>
    <submittedName>
        <fullName evidence="1">Uncharacterized protein</fullName>
    </submittedName>
</protein>
<evidence type="ECO:0000313" key="1">
    <source>
        <dbReference type="EMBL" id="EDM88770.1"/>
    </source>
</evidence>
<organism evidence="1 2">
    <name type="scientific">Blautia obeum ATCC 29174</name>
    <dbReference type="NCBI Taxonomy" id="411459"/>
    <lineage>
        <taxon>Bacteria</taxon>
        <taxon>Bacillati</taxon>
        <taxon>Bacillota</taxon>
        <taxon>Clostridia</taxon>
        <taxon>Lachnospirales</taxon>
        <taxon>Lachnospiraceae</taxon>
        <taxon>Blautia</taxon>
    </lineage>
</organism>
<name>A5ZPH4_9FIRM</name>
<gene>
    <name evidence="1" type="ORF">RUMOBE_00891</name>
</gene>
<dbReference type="AlphaFoldDB" id="A5ZPH4"/>
<dbReference type="Proteomes" id="UP000006002">
    <property type="component" value="Unassembled WGS sequence"/>
</dbReference>
<sequence>MLPPSFRKDGQYEENTKLYQYLVGGKGTLFHQ</sequence>
<accession>A5ZPH4</accession>
<proteinExistence type="predicted"/>
<reference evidence="1 2" key="1">
    <citation type="submission" date="2007-03" db="EMBL/GenBank/DDBJ databases">
        <authorList>
            <person name="Fulton L."/>
            <person name="Clifton S."/>
            <person name="Fulton B."/>
            <person name="Xu J."/>
            <person name="Minx P."/>
            <person name="Pepin K.H."/>
            <person name="Johnson M."/>
            <person name="Thiruvilangam P."/>
            <person name="Bhonagiri V."/>
            <person name="Nash W.E."/>
            <person name="Mardis E.R."/>
            <person name="Wilson R.K."/>
        </authorList>
    </citation>
    <scope>NUCLEOTIDE SEQUENCE [LARGE SCALE GENOMIC DNA]</scope>
    <source>
        <strain evidence="1 2">ATCC 29174</strain>
    </source>
</reference>
<reference evidence="1 2" key="2">
    <citation type="submission" date="2007-04" db="EMBL/GenBank/DDBJ databases">
        <title>Draft genome sequence of Ruminococcus obeum (ATCC 29174).</title>
        <authorList>
            <person name="Sudarsanam P."/>
            <person name="Ley R."/>
            <person name="Guruge J."/>
            <person name="Turnbaugh P.J."/>
            <person name="Mahowald M."/>
            <person name="Liep D."/>
            <person name="Gordon J."/>
        </authorList>
    </citation>
    <scope>NUCLEOTIDE SEQUENCE [LARGE SCALE GENOMIC DNA]</scope>
    <source>
        <strain evidence="1 2">ATCC 29174</strain>
    </source>
</reference>
<evidence type="ECO:0000313" key="2">
    <source>
        <dbReference type="Proteomes" id="UP000006002"/>
    </source>
</evidence>
<comment type="caution">
    <text evidence="1">The sequence shown here is derived from an EMBL/GenBank/DDBJ whole genome shotgun (WGS) entry which is preliminary data.</text>
</comment>
<dbReference type="HOGENOM" id="CLU_3388309_0_0_9"/>
<dbReference type="EMBL" id="AAVO02000002">
    <property type="protein sequence ID" value="EDM88770.1"/>
    <property type="molecule type" value="Genomic_DNA"/>
</dbReference>